<dbReference type="GO" id="GO:0000981">
    <property type="term" value="F:DNA-binding transcription factor activity, RNA polymerase II-specific"/>
    <property type="evidence" value="ECO:0007669"/>
    <property type="project" value="InterPro"/>
</dbReference>
<dbReference type="Pfam" id="PF11951">
    <property type="entry name" value="Fungal_trans_2"/>
    <property type="match status" value="1"/>
</dbReference>
<keyword evidence="1" id="KW-0539">Nucleus</keyword>
<dbReference type="STRING" id="576137.A0A1L7XWS8"/>
<accession>A0A1L7XWS8</accession>
<gene>
    <name evidence="3" type="ORF">PAC_19386</name>
</gene>
<dbReference type="Pfam" id="PF00172">
    <property type="entry name" value="Zn_clus"/>
    <property type="match status" value="1"/>
</dbReference>
<dbReference type="Gene3D" id="4.10.240.10">
    <property type="entry name" value="Zn(2)-C6 fungal-type DNA-binding domain"/>
    <property type="match status" value="1"/>
</dbReference>
<evidence type="ECO:0000313" key="3">
    <source>
        <dbReference type="EMBL" id="CZR69486.1"/>
    </source>
</evidence>
<dbReference type="InterPro" id="IPR053178">
    <property type="entry name" value="Osmoadaptation_assoc"/>
</dbReference>
<sequence>MLVQSRSKACGTCQTRKVKCDRCQPVCNQCIQGGWDCPGYAKAWKRREKTATIHPYEQQWLPDSEIQKKTTPRHARIVINPTPNTKTSPLNSHSFNSNSGSVAELSKEVIAHLEDKKPPGIHIRNLGQFFDFVPSRLGQSKALDDAVRCTLTAYSACLQENAGSLNHDRREYYEAVRSLRIAFGDEKEALSDETLCAAVLLSWYEVLADNLDESWLTHICGTSHIIKLRGPARHRSGFGLALLESQEGLISGEAMTTFTPCFLDAPEWHGILNHENMIVGLPQTRPLTISNKILAQLSTLLIEANHASELDEPKLRDALEQLWELRKQIKGALDHVLDMAENRESDFAPLLCCKDSIYLILIDTTILKILAAPAFSHPTLSKTIQGLQNLSLPSKAFSDRRLFNEAIESQIRLNFIVFLSNLAVASRVTPFNMRKMAFMCRIMCVERKKREAKPHSIWARFEQAISGVNEANWLSTVVASHLRDREEILIWGN</sequence>
<evidence type="ECO:0000259" key="2">
    <source>
        <dbReference type="PROSITE" id="PS50048"/>
    </source>
</evidence>
<dbReference type="PANTHER" id="PTHR38111:SF6">
    <property type="entry name" value="FINGER DOMAIN PROTEIN, PUTATIVE (AFU_ORTHOLOGUE AFUA_8G01940)-RELATED"/>
    <property type="match status" value="1"/>
</dbReference>
<dbReference type="Proteomes" id="UP000184330">
    <property type="component" value="Unassembled WGS sequence"/>
</dbReference>
<reference evidence="3 4" key="1">
    <citation type="submission" date="2016-03" db="EMBL/GenBank/DDBJ databases">
        <authorList>
            <person name="Ploux O."/>
        </authorList>
    </citation>
    <scope>NUCLEOTIDE SEQUENCE [LARGE SCALE GENOMIC DNA]</scope>
    <source>
        <strain evidence="3 4">UAMH 11012</strain>
    </source>
</reference>
<dbReference type="InterPro" id="IPR001138">
    <property type="entry name" value="Zn2Cys6_DnaBD"/>
</dbReference>
<dbReference type="PANTHER" id="PTHR38111">
    <property type="entry name" value="ZN(2)-C6 FUNGAL-TYPE DOMAIN-CONTAINING PROTEIN-RELATED"/>
    <property type="match status" value="1"/>
</dbReference>
<name>A0A1L7XWS8_9HELO</name>
<organism evidence="3 4">
    <name type="scientific">Phialocephala subalpina</name>
    <dbReference type="NCBI Taxonomy" id="576137"/>
    <lineage>
        <taxon>Eukaryota</taxon>
        <taxon>Fungi</taxon>
        <taxon>Dikarya</taxon>
        <taxon>Ascomycota</taxon>
        <taxon>Pezizomycotina</taxon>
        <taxon>Leotiomycetes</taxon>
        <taxon>Helotiales</taxon>
        <taxon>Mollisiaceae</taxon>
        <taxon>Phialocephala</taxon>
        <taxon>Phialocephala fortinii species complex</taxon>
    </lineage>
</organism>
<feature type="domain" description="Zn(2)-C6 fungal-type" evidence="2">
    <location>
        <begin position="9"/>
        <end position="37"/>
    </location>
</feature>
<evidence type="ECO:0000313" key="4">
    <source>
        <dbReference type="Proteomes" id="UP000184330"/>
    </source>
</evidence>
<dbReference type="GO" id="GO:0008270">
    <property type="term" value="F:zinc ion binding"/>
    <property type="evidence" value="ECO:0007669"/>
    <property type="project" value="InterPro"/>
</dbReference>
<dbReference type="InterPro" id="IPR036864">
    <property type="entry name" value="Zn2-C6_fun-type_DNA-bd_sf"/>
</dbReference>
<proteinExistence type="predicted"/>
<dbReference type="SMART" id="SM00066">
    <property type="entry name" value="GAL4"/>
    <property type="match status" value="1"/>
</dbReference>
<evidence type="ECO:0000256" key="1">
    <source>
        <dbReference type="ARBA" id="ARBA00023242"/>
    </source>
</evidence>
<dbReference type="AlphaFoldDB" id="A0A1L7XWS8"/>
<dbReference type="PROSITE" id="PS50048">
    <property type="entry name" value="ZN2_CY6_FUNGAL_2"/>
    <property type="match status" value="1"/>
</dbReference>
<keyword evidence="4" id="KW-1185">Reference proteome</keyword>
<dbReference type="EMBL" id="FJOG01000072">
    <property type="protein sequence ID" value="CZR69486.1"/>
    <property type="molecule type" value="Genomic_DNA"/>
</dbReference>
<dbReference type="OrthoDB" id="4314040at2759"/>
<dbReference type="InterPro" id="IPR021858">
    <property type="entry name" value="Fun_TF"/>
</dbReference>
<dbReference type="CDD" id="cd00067">
    <property type="entry name" value="GAL4"/>
    <property type="match status" value="1"/>
</dbReference>
<protein>
    <recommendedName>
        <fullName evidence="2">Zn(2)-C6 fungal-type domain-containing protein</fullName>
    </recommendedName>
</protein>
<dbReference type="SUPFAM" id="SSF57701">
    <property type="entry name" value="Zn2/Cys6 DNA-binding domain"/>
    <property type="match status" value="1"/>
</dbReference>